<evidence type="ECO:0000259" key="11">
    <source>
        <dbReference type="Pfam" id="PF05193"/>
    </source>
</evidence>
<keyword evidence="3" id="KW-0645">Protease</keyword>
<feature type="chain" id="PRO_5037870731" evidence="9">
    <location>
        <begin position="30"/>
        <end position="985"/>
    </location>
</feature>
<evidence type="ECO:0000259" key="10">
    <source>
        <dbReference type="Pfam" id="PF00675"/>
    </source>
</evidence>
<gene>
    <name evidence="12" type="ORF">GCM10010990_18570</name>
</gene>
<dbReference type="SUPFAM" id="SSF63411">
    <property type="entry name" value="LuxS/MPP-like metallohydrolase"/>
    <property type="match status" value="3"/>
</dbReference>
<evidence type="ECO:0000256" key="7">
    <source>
        <dbReference type="ARBA" id="ARBA00023049"/>
    </source>
</evidence>
<dbReference type="GO" id="GO:0006508">
    <property type="term" value="P:proteolysis"/>
    <property type="evidence" value="ECO:0007669"/>
    <property type="project" value="UniProtKB-KW"/>
</dbReference>
<feature type="domain" description="Peptidase M16 C-terminal" evidence="11">
    <location>
        <begin position="246"/>
        <end position="295"/>
    </location>
</feature>
<evidence type="ECO:0000256" key="4">
    <source>
        <dbReference type="ARBA" id="ARBA00022723"/>
    </source>
</evidence>
<dbReference type="InterPro" id="IPR001431">
    <property type="entry name" value="Pept_M16_Zn_BS"/>
</dbReference>
<name>A0A917DTM7_9SPHN</name>
<evidence type="ECO:0000256" key="5">
    <source>
        <dbReference type="ARBA" id="ARBA00022801"/>
    </source>
</evidence>
<keyword evidence="5" id="KW-0378">Hydrolase</keyword>
<evidence type="ECO:0000256" key="8">
    <source>
        <dbReference type="RuleBase" id="RU004447"/>
    </source>
</evidence>
<keyword evidence="4" id="KW-0479">Metal-binding</keyword>
<feature type="signal peptide" evidence="9">
    <location>
        <begin position="1"/>
        <end position="29"/>
    </location>
</feature>
<dbReference type="InterPro" id="IPR007863">
    <property type="entry name" value="Peptidase_M16_C"/>
</dbReference>
<dbReference type="PROSITE" id="PS51257">
    <property type="entry name" value="PROKAR_LIPOPROTEIN"/>
    <property type="match status" value="1"/>
</dbReference>
<keyword evidence="7" id="KW-0482">Metalloprotease</keyword>
<evidence type="ECO:0000256" key="9">
    <source>
        <dbReference type="SAM" id="SignalP"/>
    </source>
</evidence>
<dbReference type="InterPro" id="IPR011765">
    <property type="entry name" value="Pept_M16_N"/>
</dbReference>
<evidence type="ECO:0000256" key="6">
    <source>
        <dbReference type="ARBA" id="ARBA00022833"/>
    </source>
</evidence>
<evidence type="ECO:0000313" key="12">
    <source>
        <dbReference type="EMBL" id="GGD69314.1"/>
    </source>
</evidence>
<dbReference type="Proteomes" id="UP000612349">
    <property type="component" value="Unassembled WGS sequence"/>
</dbReference>
<evidence type="ECO:0000256" key="3">
    <source>
        <dbReference type="ARBA" id="ARBA00022670"/>
    </source>
</evidence>
<protein>
    <submittedName>
        <fullName evidence="12">Peptidase M16</fullName>
    </submittedName>
</protein>
<reference evidence="12" key="2">
    <citation type="submission" date="2020-09" db="EMBL/GenBank/DDBJ databases">
        <authorList>
            <person name="Sun Q."/>
            <person name="Zhou Y."/>
        </authorList>
    </citation>
    <scope>NUCLEOTIDE SEQUENCE</scope>
    <source>
        <strain evidence="12">CGMCC 1.15360</strain>
    </source>
</reference>
<dbReference type="EMBL" id="BMIP01000003">
    <property type="protein sequence ID" value="GGD69314.1"/>
    <property type="molecule type" value="Genomic_DNA"/>
</dbReference>
<dbReference type="PANTHER" id="PTHR43690">
    <property type="entry name" value="NARDILYSIN"/>
    <property type="match status" value="1"/>
</dbReference>
<comment type="similarity">
    <text evidence="2 8">Belongs to the peptidase M16 family.</text>
</comment>
<dbReference type="InterPro" id="IPR011249">
    <property type="entry name" value="Metalloenz_LuxS/M16"/>
</dbReference>
<feature type="domain" description="Peptidase M16 C-terminal" evidence="11">
    <location>
        <begin position="719"/>
        <end position="897"/>
    </location>
</feature>
<dbReference type="Pfam" id="PF05193">
    <property type="entry name" value="Peptidase_M16_C"/>
    <property type="match status" value="2"/>
</dbReference>
<evidence type="ECO:0000256" key="1">
    <source>
        <dbReference type="ARBA" id="ARBA00001947"/>
    </source>
</evidence>
<evidence type="ECO:0000313" key="13">
    <source>
        <dbReference type="Proteomes" id="UP000612349"/>
    </source>
</evidence>
<dbReference type="PROSITE" id="PS00143">
    <property type="entry name" value="INSULINASE"/>
    <property type="match status" value="1"/>
</dbReference>
<dbReference type="Pfam" id="PF00675">
    <property type="entry name" value="Peptidase_M16"/>
    <property type="match status" value="1"/>
</dbReference>
<organism evidence="12 13">
    <name type="scientific">Croceicoccus mobilis</name>
    <dbReference type="NCBI Taxonomy" id="1703339"/>
    <lineage>
        <taxon>Bacteria</taxon>
        <taxon>Pseudomonadati</taxon>
        <taxon>Pseudomonadota</taxon>
        <taxon>Alphaproteobacteria</taxon>
        <taxon>Sphingomonadales</taxon>
        <taxon>Erythrobacteraceae</taxon>
        <taxon>Croceicoccus</taxon>
    </lineage>
</organism>
<dbReference type="AlphaFoldDB" id="A0A917DTM7"/>
<dbReference type="GO" id="GO:0046872">
    <property type="term" value="F:metal ion binding"/>
    <property type="evidence" value="ECO:0007669"/>
    <property type="project" value="UniProtKB-KW"/>
</dbReference>
<sequence>MADFRVGRARFRLPLSALAPGLLALAALAGCSALPAPSVQAEAPQTNRAGVPLPETVLAQSDLTPDSDIRHGRLANGMFYAIRQNGTPASTAEVRLVFDAGSLDETDRQRGWAHYVEHMAFNGSTNVPEGEMVPLLEREGLAFGADTNASTSFENTSYRLSLPQSDPALLDTALMLMREVAGELQFDQGAVDRERGVLLAERRDRDNYQLEEALDRYGFETPGARYVERWAGGTVATLEAADGAGLKDFWAGHYRPENTALIVVGDIDPDAVETAIKARFADWSDGSPPPAPRDYGSVEFDRGAAEDIHIHPALSERLTVFRVAPAQNEADDSAERREAVLRQIGYDAINRRLKSLAREADAPFRSAGFGTGNVFRMARVTRLVVDSVDGQWERGLIAATSEYRRAMEQGFTRAEIAEQLAELDERYEQAAAGEATRSNEFFVNRISRWISEGRVPTTGPEAAERYFAMRDEITPDAIMEALQEEAVPLDENALIRFRGRSEPEDGGPALRAAWEEALAAPLPEQAREEAQDFAYTDFGMPGDVVADEIEPIFGIRTIRFANNVRLNLKHTDINKDVIFVRMTLSGGRLLESREDPLAVELASRIPAGGLGAHDADQLETILAGKRVSFNFSAGTDAFTSTGSTRPDDLAMQLQLMAALITDPGWRAEPVARFRGMLPDYFARLKATPSSTFASEAGAIMSDDDPRFSQQPIDAYRALDFAQLRQIMQPVFDNAPIEIAIVGDIDEDRAIDLVAKTLGALPRREASFTPDAAALARSFTERRGTVVLRHQGEATQALVQKIWPTRDDSDAMLNTRMEILERMVRIALTDELRERLGQAYSPSASNAMSSIYPGYGSFTIRAQVDADAIAAADQALTATIAKLRDGPISQDLLDRAREPYMASFDNMLKSNQGWLALADRAQSEADRLARTAAIRERAEAVTVEALQADARRWLPEGGALTFFVLPEGVPSPISIDPPLAPATASP</sequence>
<dbReference type="PANTHER" id="PTHR43690:SF17">
    <property type="entry name" value="PROTEIN YHJJ"/>
    <property type="match status" value="1"/>
</dbReference>
<dbReference type="RefSeq" id="WP_156521940.1">
    <property type="nucleotide sequence ID" value="NZ_BMIP01000003.1"/>
</dbReference>
<keyword evidence="9" id="KW-0732">Signal</keyword>
<keyword evidence="13" id="KW-1185">Reference proteome</keyword>
<comment type="cofactor">
    <cofactor evidence="1">
        <name>Zn(2+)</name>
        <dbReference type="ChEBI" id="CHEBI:29105"/>
    </cofactor>
</comment>
<comment type="caution">
    <text evidence="12">The sequence shown here is derived from an EMBL/GenBank/DDBJ whole genome shotgun (WGS) entry which is preliminary data.</text>
</comment>
<feature type="domain" description="Peptidase M16 N-terminal" evidence="10">
    <location>
        <begin position="84"/>
        <end position="215"/>
    </location>
</feature>
<dbReference type="Gene3D" id="3.30.830.10">
    <property type="entry name" value="Metalloenzyme, LuxS/M16 peptidase-like"/>
    <property type="match status" value="4"/>
</dbReference>
<keyword evidence="6" id="KW-0862">Zinc</keyword>
<reference evidence="12" key="1">
    <citation type="journal article" date="2014" name="Int. J. Syst. Evol. Microbiol.">
        <title>Complete genome sequence of Corynebacterium casei LMG S-19264T (=DSM 44701T), isolated from a smear-ripened cheese.</title>
        <authorList>
            <consortium name="US DOE Joint Genome Institute (JGI-PGF)"/>
            <person name="Walter F."/>
            <person name="Albersmeier A."/>
            <person name="Kalinowski J."/>
            <person name="Ruckert C."/>
        </authorList>
    </citation>
    <scope>NUCLEOTIDE SEQUENCE</scope>
    <source>
        <strain evidence="12">CGMCC 1.15360</strain>
    </source>
</reference>
<accession>A0A917DTM7</accession>
<dbReference type="OrthoDB" id="9811314at2"/>
<proteinExistence type="inferred from homology"/>
<evidence type="ECO:0000256" key="2">
    <source>
        <dbReference type="ARBA" id="ARBA00007261"/>
    </source>
</evidence>
<dbReference type="GO" id="GO:0004222">
    <property type="term" value="F:metalloendopeptidase activity"/>
    <property type="evidence" value="ECO:0007669"/>
    <property type="project" value="InterPro"/>
</dbReference>
<dbReference type="InterPro" id="IPR050626">
    <property type="entry name" value="Peptidase_M16"/>
</dbReference>